<keyword evidence="1" id="KW-0472">Membrane</keyword>
<comment type="caution">
    <text evidence="2">The sequence shown here is derived from an EMBL/GenBank/DDBJ whole genome shotgun (WGS) entry which is preliminary data.</text>
</comment>
<organism evidence="2 3">
    <name type="scientific">Adiantum capillus-veneris</name>
    <name type="common">Maidenhair fern</name>
    <dbReference type="NCBI Taxonomy" id="13818"/>
    <lineage>
        <taxon>Eukaryota</taxon>
        <taxon>Viridiplantae</taxon>
        <taxon>Streptophyta</taxon>
        <taxon>Embryophyta</taxon>
        <taxon>Tracheophyta</taxon>
        <taxon>Polypodiopsida</taxon>
        <taxon>Polypodiidae</taxon>
        <taxon>Polypodiales</taxon>
        <taxon>Pteridineae</taxon>
        <taxon>Pteridaceae</taxon>
        <taxon>Vittarioideae</taxon>
        <taxon>Adiantum</taxon>
    </lineage>
</organism>
<dbReference type="AlphaFoldDB" id="A0A9D4U379"/>
<keyword evidence="3" id="KW-1185">Reference proteome</keyword>
<feature type="transmembrane region" description="Helical" evidence="1">
    <location>
        <begin position="538"/>
        <end position="560"/>
    </location>
</feature>
<dbReference type="OrthoDB" id="1641131at2759"/>
<gene>
    <name evidence="2" type="ORF">GOP47_0025191</name>
</gene>
<keyword evidence="1" id="KW-0812">Transmembrane</keyword>
<proteinExistence type="predicted"/>
<protein>
    <recommendedName>
        <fullName evidence="4">Protein PHLOEM PROTEIN 2-LIKE A10</fullName>
    </recommendedName>
</protein>
<dbReference type="Proteomes" id="UP000886520">
    <property type="component" value="Chromosome 24"/>
</dbReference>
<evidence type="ECO:0000313" key="2">
    <source>
        <dbReference type="EMBL" id="KAI5060771.1"/>
    </source>
</evidence>
<dbReference type="PANTHER" id="PTHR21477:SF12">
    <property type="entry name" value="PROTEIN PHLOEM PROTEIN 2-LIKE A10"/>
    <property type="match status" value="1"/>
</dbReference>
<dbReference type="InterPro" id="IPR019141">
    <property type="entry name" value="DUF2045"/>
</dbReference>
<sequence length="571" mass="63020">MPLFNSRRRKLLFAAAVLVGSGYASYNIYRSAAFTQRRKCLLHILSTLGFCCEALSQSAESLSILAGDLKSFLLSDDETVPQSLKQAFKIGQSEEFQESVTVLSAALARGLQRGINAKPRKEDLVHGHGHGHCQFIKQGWQGNDTDFESEEVACREIREVSFTTIGQDQTRMHGLKECMSRSRAEKGGNDWQDWEVKSYSNGSDMHAQHSQKVGIVFDRIKKPKTSEDLLERLVSKLFSEPGVGFASAISGTFARSLVLTLFDVSRNQISSSKKDPGSKNHQCTTFQIDKGSVPIYAKVIAVLHRDPCKTMLAECMRTFIGTAVTVYVDKTKDVNFCDEVVASITNTSHKDSMKEMLTTICNGAIETLVRTSYDALRERQGDATEGHEQAARSKWDIQQCSSVMAINGQLPCSTKVDQGEVDDSERGALPTYSQSDSQSSLCTITRGVLQGKNVEGAQSFIDGVSKALAIPSNHKLIVDMAGTMTSEAVRSFVNVVVSTASSQFNSKLQGSWSMLRDYISNYRSLQLQERSRDMAAKAFVFASVCLAICLHMLTGSQLLYTYGFSLYRLET</sequence>
<keyword evidence="1" id="KW-1133">Transmembrane helix</keyword>
<name>A0A9D4U379_ADICA</name>
<accession>A0A9D4U379</accession>
<dbReference type="PANTHER" id="PTHR21477">
    <property type="entry name" value="ZGC:172139"/>
    <property type="match status" value="1"/>
</dbReference>
<evidence type="ECO:0000313" key="3">
    <source>
        <dbReference type="Proteomes" id="UP000886520"/>
    </source>
</evidence>
<evidence type="ECO:0000256" key="1">
    <source>
        <dbReference type="SAM" id="Phobius"/>
    </source>
</evidence>
<evidence type="ECO:0008006" key="4">
    <source>
        <dbReference type="Google" id="ProtNLM"/>
    </source>
</evidence>
<reference evidence="2" key="1">
    <citation type="submission" date="2021-01" db="EMBL/GenBank/DDBJ databases">
        <title>Adiantum capillus-veneris genome.</title>
        <authorList>
            <person name="Fang Y."/>
            <person name="Liao Q."/>
        </authorList>
    </citation>
    <scope>NUCLEOTIDE SEQUENCE</scope>
    <source>
        <strain evidence="2">H3</strain>
        <tissue evidence="2">Leaf</tissue>
    </source>
</reference>
<dbReference type="EMBL" id="JABFUD020000024">
    <property type="protein sequence ID" value="KAI5060771.1"/>
    <property type="molecule type" value="Genomic_DNA"/>
</dbReference>